<gene>
    <name evidence="1" type="ORF">O181_031712</name>
</gene>
<organism evidence="1 2">
    <name type="scientific">Austropuccinia psidii MF-1</name>
    <dbReference type="NCBI Taxonomy" id="1389203"/>
    <lineage>
        <taxon>Eukaryota</taxon>
        <taxon>Fungi</taxon>
        <taxon>Dikarya</taxon>
        <taxon>Basidiomycota</taxon>
        <taxon>Pucciniomycotina</taxon>
        <taxon>Pucciniomycetes</taxon>
        <taxon>Pucciniales</taxon>
        <taxon>Sphaerophragmiaceae</taxon>
        <taxon>Austropuccinia</taxon>
    </lineage>
</organism>
<keyword evidence="2" id="KW-1185">Reference proteome</keyword>
<dbReference type="Proteomes" id="UP000765509">
    <property type="component" value="Unassembled WGS sequence"/>
</dbReference>
<proteinExistence type="predicted"/>
<accession>A0A9Q3H5L3</accession>
<protein>
    <submittedName>
        <fullName evidence="1">Uncharacterized protein</fullName>
    </submittedName>
</protein>
<comment type="caution">
    <text evidence="1">The sequence shown here is derived from an EMBL/GenBank/DDBJ whole genome shotgun (WGS) entry which is preliminary data.</text>
</comment>
<evidence type="ECO:0000313" key="2">
    <source>
        <dbReference type="Proteomes" id="UP000765509"/>
    </source>
</evidence>
<sequence length="124" mass="14145">MYRLANHALVLKALNEAIDVLKDDTLVWRRSSRAPKGTINTHALDDMTAVATSLLFLYQDSLRFLKIYPKSTKLLTIVKTIEKTFANKANKEPFLYPHFMKLYEAIKNPQPAYVAPPQKTHAIS</sequence>
<name>A0A9Q3H5L3_9BASI</name>
<evidence type="ECO:0000313" key="1">
    <source>
        <dbReference type="EMBL" id="MBW0491997.1"/>
    </source>
</evidence>
<reference evidence="1" key="1">
    <citation type="submission" date="2021-03" db="EMBL/GenBank/DDBJ databases">
        <title>Draft genome sequence of rust myrtle Austropuccinia psidii MF-1, a brazilian biotype.</title>
        <authorList>
            <person name="Quecine M.C."/>
            <person name="Pachon D.M.R."/>
            <person name="Bonatelli M.L."/>
            <person name="Correr F.H."/>
            <person name="Franceschini L.M."/>
            <person name="Leite T.F."/>
            <person name="Margarido G.R.A."/>
            <person name="Almeida C.A."/>
            <person name="Ferrarezi J.A."/>
            <person name="Labate C.A."/>
        </authorList>
    </citation>
    <scope>NUCLEOTIDE SEQUENCE</scope>
    <source>
        <strain evidence="1">MF-1</strain>
    </source>
</reference>
<dbReference type="EMBL" id="AVOT02011367">
    <property type="protein sequence ID" value="MBW0491997.1"/>
    <property type="molecule type" value="Genomic_DNA"/>
</dbReference>
<dbReference type="AlphaFoldDB" id="A0A9Q3H5L3"/>